<evidence type="ECO:0000256" key="11">
    <source>
        <dbReference type="SAM" id="MobiDB-lite"/>
    </source>
</evidence>
<dbReference type="RefSeq" id="WP_147041904.1">
    <property type="nucleotide sequence ID" value="NZ_BAABIR010000001.1"/>
</dbReference>
<evidence type="ECO:0000256" key="10">
    <source>
        <dbReference type="ARBA" id="ARBA00049370"/>
    </source>
</evidence>
<comment type="catalytic activity">
    <reaction evidence="10">
        <text>sulfate + ATP + H(+) = adenosine 5'-phosphosulfate + diphosphate</text>
        <dbReference type="Rhea" id="RHEA:18133"/>
        <dbReference type="ChEBI" id="CHEBI:15378"/>
        <dbReference type="ChEBI" id="CHEBI:16189"/>
        <dbReference type="ChEBI" id="CHEBI:30616"/>
        <dbReference type="ChEBI" id="CHEBI:33019"/>
        <dbReference type="ChEBI" id="CHEBI:58243"/>
        <dbReference type="EC" id="2.7.7.4"/>
    </reaction>
</comment>
<feature type="domain" description="Phosphoadenosine phosphosulphate reductase" evidence="12">
    <location>
        <begin position="27"/>
        <end position="253"/>
    </location>
</feature>
<evidence type="ECO:0000259" key="12">
    <source>
        <dbReference type="Pfam" id="PF01507"/>
    </source>
</evidence>
<evidence type="ECO:0000313" key="14">
    <source>
        <dbReference type="Proteomes" id="UP000321249"/>
    </source>
</evidence>
<keyword evidence="4 13" id="KW-0808">Transferase</keyword>
<proteinExistence type="inferred from homology"/>
<dbReference type="PANTHER" id="PTHR43196">
    <property type="entry name" value="SULFATE ADENYLYLTRANSFERASE SUBUNIT 2"/>
    <property type="match status" value="1"/>
</dbReference>
<dbReference type="Gene3D" id="3.40.50.620">
    <property type="entry name" value="HUPs"/>
    <property type="match status" value="1"/>
</dbReference>
<keyword evidence="5 13" id="KW-0548">Nucleotidyltransferase</keyword>
<evidence type="ECO:0000256" key="5">
    <source>
        <dbReference type="ARBA" id="ARBA00022695"/>
    </source>
</evidence>
<dbReference type="PANTHER" id="PTHR43196:SF1">
    <property type="entry name" value="SULFATE ADENYLYLTRANSFERASE SUBUNIT 2"/>
    <property type="match status" value="1"/>
</dbReference>
<gene>
    <name evidence="13" type="primary">cysD</name>
    <name evidence="13" type="ORF">FRZ32_01890</name>
</gene>
<dbReference type="GO" id="GO:0004781">
    <property type="term" value="F:sulfate adenylyltransferase (ATP) activity"/>
    <property type="evidence" value="ECO:0007669"/>
    <property type="project" value="UniProtKB-EC"/>
</dbReference>
<evidence type="ECO:0000256" key="1">
    <source>
        <dbReference type="ARBA" id="ARBA00008885"/>
    </source>
</evidence>
<dbReference type="NCBIfam" id="NF003587">
    <property type="entry name" value="PRK05253.1"/>
    <property type="match status" value="1"/>
</dbReference>
<dbReference type="OrthoDB" id="9772604at2"/>
<evidence type="ECO:0000256" key="6">
    <source>
        <dbReference type="ARBA" id="ARBA00022741"/>
    </source>
</evidence>
<evidence type="ECO:0000256" key="3">
    <source>
        <dbReference type="ARBA" id="ARBA00022004"/>
    </source>
</evidence>
<dbReference type="EC" id="2.7.7.4" evidence="2"/>
<reference evidence="13 14" key="1">
    <citation type="journal article" date="2015" name="J. Microbiol.">
        <title>Sphingosinicella ginsenosidimutans sp. nov., with ginsenoside converting activity.</title>
        <authorList>
            <person name="Kim J.K."/>
            <person name="Kang M.S."/>
            <person name="Park S.C."/>
            <person name="Kim K.M."/>
            <person name="Choi K."/>
            <person name="Yoon M.H."/>
            <person name="Im W.T."/>
        </authorList>
    </citation>
    <scope>NUCLEOTIDE SEQUENCE [LARGE SCALE GENOMIC DNA]</scope>
    <source>
        <strain evidence="13 14">BS-11</strain>
    </source>
</reference>
<dbReference type="FunFam" id="3.40.50.620:FF:000002">
    <property type="entry name" value="Sulfate adenylyltransferase subunit 2"/>
    <property type="match status" value="1"/>
</dbReference>
<dbReference type="SUPFAM" id="SSF52402">
    <property type="entry name" value="Adenine nucleotide alpha hydrolases-like"/>
    <property type="match status" value="1"/>
</dbReference>
<accession>A0A5C6TQM0</accession>
<evidence type="ECO:0000256" key="2">
    <source>
        <dbReference type="ARBA" id="ARBA00012391"/>
    </source>
</evidence>
<dbReference type="AlphaFoldDB" id="A0A5C6TQM0"/>
<evidence type="ECO:0000313" key="13">
    <source>
        <dbReference type="EMBL" id="TXC62516.1"/>
    </source>
</evidence>
<sequence>MTDELLQALEADSIHILREAVAEAARPVMLFSAGKDSAVMLHLARKAFFPAPPPFPLLHVDTGWKFKEMYALRDAAAAEAGIPLIVHRNPEAEARGINPFDHGSALHTELWKTEGLKQALDAGRYDMVFGGARRDEEASRAKERIFSVRSASHGWDPKRQRPEPWRLYNARTAPGESIRVFPLSDWTERDIWTYIAAERIAVASLYFAAERPTVRRGDALIIVDDDRFRLAPGESPAPRRVRVRTLGCYPLTGAIESDAADIDAILAEMAADRTSERAGRLIDRDQPASMERKKRQGYF</sequence>
<name>A0A5C6TQM0_9SPHN</name>
<dbReference type="NCBIfam" id="TIGR02039">
    <property type="entry name" value="CysD"/>
    <property type="match status" value="1"/>
</dbReference>
<feature type="compositionally biased region" description="Basic and acidic residues" evidence="11">
    <location>
        <begin position="277"/>
        <end position="286"/>
    </location>
</feature>
<dbReference type="Pfam" id="PF01507">
    <property type="entry name" value="PAPS_reduct"/>
    <property type="match status" value="1"/>
</dbReference>
<dbReference type="PIRSF" id="PIRSF002936">
    <property type="entry name" value="CysDAde_trans"/>
    <property type="match status" value="1"/>
</dbReference>
<protein>
    <recommendedName>
        <fullName evidence="3">Sulfate adenylyltransferase subunit 2</fullName>
        <ecNumber evidence="2">2.7.7.4</ecNumber>
    </recommendedName>
    <alternativeName>
        <fullName evidence="8">ATP-sulfurylase small subunit</fullName>
    </alternativeName>
    <alternativeName>
        <fullName evidence="9">Sulfate adenylate transferase</fullName>
    </alternativeName>
</protein>
<dbReference type="InterPro" id="IPR014729">
    <property type="entry name" value="Rossmann-like_a/b/a_fold"/>
</dbReference>
<dbReference type="GO" id="GO:0000103">
    <property type="term" value="P:sulfate assimilation"/>
    <property type="evidence" value="ECO:0007669"/>
    <property type="project" value="InterPro"/>
</dbReference>
<dbReference type="InterPro" id="IPR011784">
    <property type="entry name" value="SO4_adenylTrfase_ssu"/>
</dbReference>
<keyword evidence="6" id="KW-0547">Nucleotide-binding</keyword>
<organism evidence="13 14">
    <name type="scientific">Allosphingosinicella ginsenosidimutans</name>
    <dbReference type="NCBI Taxonomy" id="1176539"/>
    <lineage>
        <taxon>Bacteria</taxon>
        <taxon>Pseudomonadati</taxon>
        <taxon>Pseudomonadota</taxon>
        <taxon>Alphaproteobacteria</taxon>
        <taxon>Sphingomonadales</taxon>
        <taxon>Sphingomonadaceae</taxon>
        <taxon>Allosphingosinicella</taxon>
    </lineage>
</organism>
<evidence type="ECO:0000256" key="8">
    <source>
        <dbReference type="ARBA" id="ARBA00030256"/>
    </source>
</evidence>
<dbReference type="InterPro" id="IPR002500">
    <property type="entry name" value="PAPS_reduct_dom"/>
</dbReference>
<dbReference type="Proteomes" id="UP000321249">
    <property type="component" value="Unassembled WGS sequence"/>
</dbReference>
<dbReference type="EMBL" id="VOQQ01000001">
    <property type="protein sequence ID" value="TXC62516.1"/>
    <property type="molecule type" value="Genomic_DNA"/>
</dbReference>
<evidence type="ECO:0000256" key="4">
    <source>
        <dbReference type="ARBA" id="ARBA00022679"/>
    </source>
</evidence>
<keyword evidence="14" id="KW-1185">Reference proteome</keyword>
<dbReference type="GO" id="GO:0005524">
    <property type="term" value="F:ATP binding"/>
    <property type="evidence" value="ECO:0007669"/>
    <property type="project" value="UniProtKB-KW"/>
</dbReference>
<dbReference type="NCBIfam" id="NF009214">
    <property type="entry name" value="PRK12563.1"/>
    <property type="match status" value="1"/>
</dbReference>
<evidence type="ECO:0000256" key="9">
    <source>
        <dbReference type="ARBA" id="ARBA00031812"/>
    </source>
</evidence>
<comment type="similarity">
    <text evidence="1">Belongs to the PAPS reductase family. CysD subfamily.</text>
</comment>
<feature type="region of interest" description="Disordered" evidence="11">
    <location>
        <begin position="277"/>
        <end position="299"/>
    </location>
</feature>
<keyword evidence="7" id="KW-0067">ATP-binding</keyword>
<dbReference type="InterPro" id="IPR050128">
    <property type="entry name" value="Sulfate_adenylyltrnsfr_sub2"/>
</dbReference>
<evidence type="ECO:0000256" key="7">
    <source>
        <dbReference type="ARBA" id="ARBA00022840"/>
    </source>
</evidence>
<comment type="caution">
    <text evidence="13">The sequence shown here is derived from an EMBL/GenBank/DDBJ whole genome shotgun (WGS) entry which is preliminary data.</text>
</comment>